<comment type="caution">
    <text evidence="4">The sequence shown here is derived from an EMBL/GenBank/DDBJ whole genome shotgun (WGS) entry which is preliminary data.</text>
</comment>
<feature type="compositionally biased region" description="Polar residues" evidence="1">
    <location>
        <begin position="38"/>
        <end position="51"/>
    </location>
</feature>
<dbReference type="InterPro" id="IPR025222">
    <property type="entry name" value="DUF3945"/>
</dbReference>
<sequence length="871" mass="93567">MPNYFTNNNMPEQTEPNSGAGDQQVRQPAVAVSEKPEQQAQITPVPTQMKPTTRPAAKAKTLTDDRDDFIRNAVPVAAALRRSGKSQEAKQLESVASAILQTKSLERTAAPEQAQAPGKEESIKDLLANVYKAIDQDPALKNMPEAKEMRRASNKLDKDGMLNITVRNGVVTSFVSNFTDNFKRTQQATPAAVAKPATAQGVPAPGVVATPASAASAVETSAPGVLAVPADDSQLKVATIRLTFNTPEEPGRGMPDVLSKRFQDAGASAEVLLTKPALVAGQSVSELKVSYHLDTPGIEKVSALLDAAVVMRGSKVQEMPGDPQARKEAASQEHERLAQQARQQQQAQTEQQTRQQARESVQQLVEKPAASFQAYPAYTLFAPSTENGIIDSRKAIPHDSQHLNVAISEKGEFGLNPKVDQQRLIGDGIGSMSKFFDYALPTSGFKIAHVGLAEPGQLKQTETGWEVVTKGKLAITDTEGNVFKPQVSAPQAITPTPVATVAQAAPAPQPTPSKGEVLYANAPPHSDGVIRKDMLSGQAAHYSLFQIQVDPRDTNRAILLPAPGKDDMLVNALKDTIGSVYQISGQPEIGKRNLAVETPTQLERTADGWRVMEKGRVYFSAAETVYQAQQPAPVQPAAPQAPLVVAQGKAFSVADLPIELLTKVGVPVAELERAGQLQKLLDGQKTDLIPNLMLAGPDGQPTKFAAKLVLDRDTQGVATLRVDLPKHELVIPPQVMGKEITPAMQQQLKTTGVVPLAEGFSDGQGKALAGYLAIDQEMKRVVYVRPEGLSVPKEVYGAKLSAEQQKSLLEGKPTRVEGMTHPGENKLVDALVQLDPLKKAFVFRDTTARQVPEQIIAQAQTPPARRQSVRM</sequence>
<evidence type="ECO:0000259" key="2">
    <source>
        <dbReference type="Pfam" id="PF13101"/>
    </source>
</evidence>
<dbReference type="Pfam" id="PF13101">
    <property type="entry name" value="DUF3945"/>
    <property type="match status" value="1"/>
</dbReference>
<keyword evidence="5" id="KW-1185">Reference proteome</keyword>
<dbReference type="InterPro" id="IPR025343">
    <property type="entry name" value="DUF4099"/>
</dbReference>
<feature type="compositionally biased region" description="Basic and acidic residues" evidence="1">
    <location>
        <begin position="324"/>
        <end position="337"/>
    </location>
</feature>
<protein>
    <submittedName>
        <fullName evidence="4">DUF3945 domain-containing protein</fullName>
    </submittedName>
</protein>
<feature type="domain" description="DUF3945" evidence="2">
    <location>
        <begin position="792"/>
        <end position="843"/>
    </location>
</feature>
<evidence type="ECO:0000313" key="5">
    <source>
        <dbReference type="Proteomes" id="UP000441336"/>
    </source>
</evidence>
<accession>A0A7K1TL02</accession>
<proteinExistence type="predicted"/>
<dbReference type="Proteomes" id="UP000441336">
    <property type="component" value="Unassembled WGS sequence"/>
</dbReference>
<dbReference type="Pfam" id="PF13351">
    <property type="entry name" value="DUF4099"/>
    <property type="match status" value="1"/>
</dbReference>
<evidence type="ECO:0000256" key="1">
    <source>
        <dbReference type="SAM" id="MobiDB-lite"/>
    </source>
</evidence>
<feature type="domain" description="DUF4099" evidence="3">
    <location>
        <begin position="652"/>
        <end position="724"/>
    </location>
</feature>
<feature type="compositionally biased region" description="Low complexity" evidence="1">
    <location>
        <begin position="338"/>
        <end position="359"/>
    </location>
</feature>
<reference evidence="4 5" key="1">
    <citation type="submission" date="2019-12" db="EMBL/GenBank/DDBJ databases">
        <title>Hymenobacter sp. HMF4947 Genome sequencing and assembly.</title>
        <authorList>
            <person name="Kang H."/>
            <person name="Cha I."/>
            <person name="Kim H."/>
            <person name="Joh K."/>
        </authorList>
    </citation>
    <scope>NUCLEOTIDE SEQUENCE [LARGE SCALE GENOMIC DNA]</scope>
    <source>
        <strain evidence="4 5">HMF4947</strain>
    </source>
</reference>
<gene>
    <name evidence="4" type="ORF">GO988_22365</name>
</gene>
<feature type="compositionally biased region" description="Polar residues" evidence="1">
    <location>
        <begin position="1"/>
        <end position="26"/>
    </location>
</feature>
<feature type="region of interest" description="Disordered" evidence="1">
    <location>
        <begin position="315"/>
        <end position="362"/>
    </location>
</feature>
<feature type="region of interest" description="Disordered" evidence="1">
    <location>
        <begin position="1"/>
        <end position="66"/>
    </location>
</feature>
<name>A0A7K1TL02_9BACT</name>
<organism evidence="4 5">
    <name type="scientific">Hymenobacter ginkgonis</name>
    <dbReference type="NCBI Taxonomy" id="2682976"/>
    <lineage>
        <taxon>Bacteria</taxon>
        <taxon>Pseudomonadati</taxon>
        <taxon>Bacteroidota</taxon>
        <taxon>Cytophagia</taxon>
        <taxon>Cytophagales</taxon>
        <taxon>Hymenobacteraceae</taxon>
        <taxon>Hymenobacter</taxon>
    </lineage>
</organism>
<evidence type="ECO:0000313" key="4">
    <source>
        <dbReference type="EMBL" id="MVN79085.1"/>
    </source>
</evidence>
<dbReference type="AlphaFoldDB" id="A0A7K1TL02"/>
<dbReference type="EMBL" id="WQKZ01000009">
    <property type="protein sequence ID" value="MVN79085.1"/>
    <property type="molecule type" value="Genomic_DNA"/>
</dbReference>
<evidence type="ECO:0000259" key="3">
    <source>
        <dbReference type="Pfam" id="PF13351"/>
    </source>
</evidence>